<keyword evidence="4" id="KW-1185">Reference proteome</keyword>
<dbReference type="Pfam" id="PF09836">
    <property type="entry name" value="DUF2063"/>
    <property type="match status" value="1"/>
</dbReference>
<dbReference type="Proteomes" id="UP000061603">
    <property type="component" value="Chromosome"/>
</dbReference>
<organism evidence="3 4">
    <name type="scientific">Rugosibacter aromaticivorans</name>
    <dbReference type="NCBI Taxonomy" id="1565605"/>
    <lineage>
        <taxon>Bacteria</taxon>
        <taxon>Pseudomonadati</taxon>
        <taxon>Pseudomonadota</taxon>
        <taxon>Betaproteobacteria</taxon>
        <taxon>Nitrosomonadales</taxon>
        <taxon>Sterolibacteriaceae</taxon>
        <taxon>Rugosibacter</taxon>
    </lineage>
</organism>
<dbReference type="Gene3D" id="1.10.150.690">
    <property type="entry name" value="DUF2063"/>
    <property type="match status" value="1"/>
</dbReference>
<dbReference type="KEGG" id="rbu:PG1C_00825"/>
<gene>
    <name evidence="3" type="ORF">PG1C_00825</name>
</gene>
<dbReference type="AlphaFoldDB" id="A0A0C5IXF1"/>
<dbReference type="InterPro" id="IPR018640">
    <property type="entry name" value="DUF2063"/>
</dbReference>
<proteinExistence type="predicted"/>
<name>A0A0C5IXF1_9PROT</name>
<dbReference type="EMBL" id="CP010554">
    <property type="protein sequence ID" value="AJP47387.1"/>
    <property type="molecule type" value="Genomic_DNA"/>
</dbReference>
<evidence type="ECO:0000313" key="3">
    <source>
        <dbReference type="EMBL" id="AJP47387.1"/>
    </source>
</evidence>
<dbReference type="PATRIC" id="fig|1565605.3.peg.174"/>
<reference evidence="3 4" key="1">
    <citation type="journal article" date="2015" name="Genome Announc.">
        <title>Complete Genome Sequence of a Novel Bacterium within the Family Rhodocyclaceae That Degrades Polycyclic Aromatic Hydrocarbons.</title>
        <authorList>
            <person name="Singleton D.R."/>
            <person name="Dickey A.N."/>
            <person name="Scholl E.H."/>
            <person name="Wright F.A."/>
            <person name="Aitken M.D."/>
        </authorList>
    </citation>
    <scope>NUCLEOTIDE SEQUENCE [LARGE SCALE GENOMIC DNA]</scope>
    <source>
        <strain evidence="4">PG1-Ca6</strain>
    </source>
</reference>
<accession>A0A0C5IXF1</accession>
<feature type="domain" description="NGO1945-like C-terminal" evidence="2">
    <location>
        <begin position="147"/>
        <end position="242"/>
    </location>
</feature>
<protein>
    <submittedName>
        <fullName evidence="3">Uncharacterized protein</fullName>
    </submittedName>
</protein>
<sequence length="252" mass="28631">MNALLPFQDFQFALARHLRYPRRVPRPMGVSARRTEIYRGLVRNNLEGFLLACFPITHALLGARRWPRLVDAFFREARCHTPYFREIPREFLHWLLETPSLPMTVPPWLPELAHYEWVELAVDVMDTLPSPAYNPTGNLLDGQPLLSAAAMNLAYAWPVHRIGPQWRPRKPSATHLLVFRDAYEAVQFIALNPVSARLVALLHAAEGQLSGREACVQIAHELQHPEPESLLMHGAHLLDQLRTAGAILGSKK</sequence>
<dbReference type="InterPro" id="IPR044922">
    <property type="entry name" value="DUF2063_N_sf"/>
</dbReference>
<dbReference type="InterPro" id="IPR054098">
    <property type="entry name" value="NGO1945-like_C"/>
</dbReference>
<evidence type="ECO:0000313" key="4">
    <source>
        <dbReference type="Proteomes" id="UP000061603"/>
    </source>
</evidence>
<dbReference type="STRING" id="1565605.PG1C_00825"/>
<dbReference type="Gene3D" id="3.90.930.50">
    <property type="match status" value="1"/>
</dbReference>
<dbReference type="HOGENOM" id="CLU_096334_1_0_4"/>
<feature type="domain" description="Putative DNA-binding" evidence="1">
    <location>
        <begin position="10"/>
        <end position="95"/>
    </location>
</feature>
<dbReference type="RefSeq" id="WP_202635568.1">
    <property type="nucleotide sequence ID" value="NZ_CP010554.1"/>
</dbReference>
<evidence type="ECO:0000259" key="1">
    <source>
        <dbReference type="Pfam" id="PF09836"/>
    </source>
</evidence>
<dbReference type="Pfam" id="PF22106">
    <property type="entry name" value="NGO1945_C"/>
    <property type="match status" value="1"/>
</dbReference>
<evidence type="ECO:0000259" key="2">
    <source>
        <dbReference type="Pfam" id="PF22106"/>
    </source>
</evidence>